<dbReference type="InterPro" id="IPR009319">
    <property type="entry name" value="Phage_A118_VSP1"/>
</dbReference>
<protein>
    <submittedName>
        <fullName evidence="2">Minor capsid protein</fullName>
    </submittedName>
</protein>
<dbReference type="EMBL" id="BK014792">
    <property type="protein sequence ID" value="DAD75880.1"/>
    <property type="molecule type" value="Genomic_DNA"/>
</dbReference>
<accession>A0A8S5M153</accession>
<reference evidence="2" key="1">
    <citation type="journal article" date="2021" name="Proc. Natl. Acad. Sci. U.S.A.">
        <title>A Catalog of Tens of Thousands of Viruses from Human Metagenomes Reveals Hidden Associations with Chronic Diseases.</title>
        <authorList>
            <person name="Tisza M.J."/>
            <person name="Buck C.B."/>
        </authorList>
    </citation>
    <scope>NUCLEOTIDE SEQUENCE</scope>
    <source>
        <strain evidence="2">CtLAw30</strain>
    </source>
</reference>
<dbReference type="GO" id="GO:0005198">
    <property type="term" value="F:structural molecule activity"/>
    <property type="evidence" value="ECO:0007669"/>
    <property type="project" value="InterPro"/>
</dbReference>
<organism evidence="2">
    <name type="scientific">Siphoviridae sp. ctLAw30</name>
    <dbReference type="NCBI Taxonomy" id="2826249"/>
    <lineage>
        <taxon>Viruses</taxon>
        <taxon>Duplodnaviria</taxon>
        <taxon>Heunggongvirae</taxon>
        <taxon>Uroviricota</taxon>
        <taxon>Caudoviricetes</taxon>
    </lineage>
</organism>
<dbReference type="Pfam" id="PF06152">
    <property type="entry name" value="Phage_min_cap2"/>
    <property type="match status" value="1"/>
</dbReference>
<name>A0A8S5M153_9CAUD</name>
<evidence type="ECO:0000313" key="2">
    <source>
        <dbReference type="EMBL" id="DAD75880.1"/>
    </source>
</evidence>
<proteinExistence type="predicted"/>
<feature type="coiled-coil region" evidence="1">
    <location>
        <begin position="307"/>
        <end position="342"/>
    </location>
</feature>
<keyword evidence="1" id="KW-0175">Coiled coil</keyword>
<sequence>MAINSEYDVGKAFEAIENELIASMMRNFKRHKFEEIKESKQWSMWQTEMLHTLEKYKKQNSKKYREQFRDINSEIASLISVANSDGQMQQEKAILEAIRKGFRGHRVAKGAQAEFFKLNERKLEALIKATMDDMKKAETAVLRMANDKYRKIIYNAQVYANTGAGTYEQAVDMATHDFLSAGLNCIEYKNGARHTLADYADMAIRTASKRAYLQGEGVKRQEWGIHTVIVNKRGNPCPKCLPFVGKVLIDDVWSGGTGAEASESGYGLMSSAISAGLYHPRCKDSHTTYFPGISTPPDDKFSRNELKKIEKQNRKEAKEQYAERQEEKFERLEKHSLDMKNKEQYAIKKESWKEQAYRAVEKGEKSTILINQFQKTEININKIETYPGEIYVSDLAAIKPRALNTINQRTEQALKQWKIELSRKPKIVIVSPEEMPTAYGKYDAIQNAVFYLPQIVDSKVVKDQGNIEFHEMWHMKQAENFRAKYGEITKENYGKYIKNSCKEAKKTVDSAGINEYNVSEISKYAKEMYDFGRYDEVEAEYMTLHRRR</sequence>
<evidence type="ECO:0000256" key="1">
    <source>
        <dbReference type="SAM" id="Coils"/>
    </source>
</evidence>